<keyword evidence="1" id="KW-0732">Signal</keyword>
<keyword evidence="4" id="KW-1185">Reference proteome</keyword>
<dbReference type="RefSeq" id="WP_255910610.1">
    <property type="nucleotide sequence ID" value="NZ_JANFQO010000001.1"/>
</dbReference>
<comment type="caution">
    <text evidence="3">The sequence shown here is derived from an EMBL/GenBank/DDBJ whole genome shotgun (WGS) entry which is preliminary data.</text>
</comment>
<sequence>MKRFSILAFALISTLANAAGGEFVLSGADLHTVSHGVIEKGEILVRDGKIAALGARVDAPAGVQRIALDGKQVYPGLIASDSLLGLTEVDAVRATVDMAESGAINPNARALVAIDADSELLPVARSNGVLTVHVVPRPSEDGLLTGQSALVKLDGWTWEDMSLVASVGVHLAWPSTRTPPWLPAQAQEKAAEAARRKFAAIDTAFREARSYQAARKQNPQSPTDLRWEAMLPVLEGKQPLFVHANEAVQIREALALAQREKLRLVLVGGMDAWHFADTLKARGIPVILGSSHQLPQRRWESYDSVYTAAGKLAAAGVRLAIANEGGASDERNLPYQAASYAAFGLGRDAALRAITLGPAEILGVDQRLGSLDVGKDATLFVADGDALENFTKVERAWIQGREVDMSNKQTRLYEKYRGKYQGKPRN</sequence>
<proteinExistence type="predicted"/>
<feature type="domain" description="Amidohydrolase-related" evidence="2">
    <location>
        <begin position="276"/>
        <end position="395"/>
    </location>
</feature>
<gene>
    <name evidence="3" type="ORF">NM961_01855</name>
</gene>
<feature type="signal peptide" evidence="1">
    <location>
        <begin position="1"/>
        <end position="18"/>
    </location>
</feature>
<dbReference type="EMBL" id="JANFQO010000001">
    <property type="protein sequence ID" value="MCQ4163445.1"/>
    <property type="molecule type" value="Genomic_DNA"/>
</dbReference>
<evidence type="ECO:0000259" key="2">
    <source>
        <dbReference type="Pfam" id="PF01979"/>
    </source>
</evidence>
<evidence type="ECO:0000313" key="4">
    <source>
        <dbReference type="Proteomes" id="UP001165498"/>
    </source>
</evidence>
<dbReference type="PANTHER" id="PTHR43135:SF3">
    <property type="entry name" value="ALPHA-D-RIBOSE 1-METHYLPHOSPHONATE 5-TRIPHOSPHATE DIPHOSPHATASE"/>
    <property type="match status" value="1"/>
</dbReference>
<protein>
    <submittedName>
        <fullName evidence="3">Amidohydrolase family protein</fullName>
    </submittedName>
</protein>
<dbReference type="InterPro" id="IPR032466">
    <property type="entry name" value="Metal_Hydrolase"/>
</dbReference>
<dbReference type="SUPFAM" id="SSF51338">
    <property type="entry name" value="Composite domain of metallo-dependent hydrolases"/>
    <property type="match status" value="1"/>
</dbReference>
<reference evidence="3" key="1">
    <citation type="submission" date="2022-07" db="EMBL/GenBank/DDBJ databases">
        <title>Tahibacter sp., a new gammaproteobacterium isolated from the silt sample collected at pig farm.</title>
        <authorList>
            <person name="Chen H."/>
        </authorList>
    </citation>
    <scope>NUCLEOTIDE SEQUENCE</scope>
    <source>
        <strain evidence="3">P2K</strain>
    </source>
</reference>
<dbReference type="Gene3D" id="3.20.20.140">
    <property type="entry name" value="Metal-dependent hydrolases"/>
    <property type="match status" value="1"/>
</dbReference>
<dbReference type="SUPFAM" id="SSF51556">
    <property type="entry name" value="Metallo-dependent hydrolases"/>
    <property type="match status" value="1"/>
</dbReference>
<name>A0ABT1QN33_9GAMM</name>
<accession>A0ABT1QN33</accession>
<evidence type="ECO:0000256" key="1">
    <source>
        <dbReference type="SAM" id="SignalP"/>
    </source>
</evidence>
<feature type="chain" id="PRO_5046979061" evidence="1">
    <location>
        <begin position="19"/>
        <end position="426"/>
    </location>
</feature>
<dbReference type="Gene3D" id="2.30.40.10">
    <property type="entry name" value="Urease, subunit C, domain 1"/>
    <property type="match status" value="1"/>
</dbReference>
<dbReference type="Proteomes" id="UP001165498">
    <property type="component" value="Unassembled WGS sequence"/>
</dbReference>
<dbReference type="PANTHER" id="PTHR43135">
    <property type="entry name" value="ALPHA-D-RIBOSE 1-METHYLPHOSPHONATE 5-TRIPHOSPHATE DIPHOSPHATASE"/>
    <property type="match status" value="1"/>
</dbReference>
<dbReference type="Pfam" id="PF01979">
    <property type="entry name" value="Amidohydro_1"/>
    <property type="match status" value="1"/>
</dbReference>
<dbReference type="InterPro" id="IPR051781">
    <property type="entry name" value="Metallo-dep_Hydrolase"/>
</dbReference>
<dbReference type="InterPro" id="IPR011059">
    <property type="entry name" value="Metal-dep_hydrolase_composite"/>
</dbReference>
<evidence type="ECO:0000313" key="3">
    <source>
        <dbReference type="EMBL" id="MCQ4163445.1"/>
    </source>
</evidence>
<organism evidence="3 4">
    <name type="scientific">Tahibacter harae</name>
    <dbReference type="NCBI Taxonomy" id="2963937"/>
    <lineage>
        <taxon>Bacteria</taxon>
        <taxon>Pseudomonadati</taxon>
        <taxon>Pseudomonadota</taxon>
        <taxon>Gammaproteobacteria</taxon>
        <taxon>Lysobacterales</taxon>
        <taxon>Rhodanobacteraceae</taxon>
        <taxon>Tahibacter</taxon>
    </lineage>
</organism>
<dbReference type="InterPro" id="IPR006680">
    <property type="entry name" value="Amidohydro-rel"/>
</dbReference>